<dbReference type="RefSeq" id="WP_166523618.1">
    <property type="nucleotide sequence ID" value="NZ_JAAABI010000002.1"/>
</dbReference>
<name>A0A964TDI7_9FLAO</name>
<dbReference type="Proteomes" id="UP000667650">
    <property type="component" value="Unassembled WGS sequence"/>
</dbReference>
<keyword evidence="3" id="KW-1185">Reference proteome</keyword>
<protein>
    <submittedName>
        <fullName evidence="2">Uncharacterized protein</fullName>
    </submittedName>
</protein>
<keyword evidence="1" id="KW-1133">Transmembrane helix</keyword>
<dbReference type="EMBL" id="JAAABI010000002">
    <property type="protein sequence ID" value="NAY92234.1"/>
    <property type="molecule type" value="Genomic_DNA"/>
</dbReference>
<evidence type="ECO:0000313" key="2">
    <source>
        <dbReference type="EMBL" id="NAY92234.1"/>
    </source>
</evidence>
<sequence length="61" mass="7174">MTYKIKSLLYFSCFLAASFIYYAIEKHDEFQNQLESKTYVEADFEDTDVPSKKESDGFLVE</sequence>
<evidence type="ECO:0000313" key="3">
    <source>
        <dbReference type="Proteomes" id="UP000667650"/>
    </source>
</evidence>
<gene>
    <name evidence="2" type="ORF">GTQ34_09910</name>
</gene>
<proteinExistence type="predicted"/>
<reference evidence="2" key="1">
    <citation type="submission" date="2020-01" db="EMBL/GenBank/DDBJ databases">
        <title>Muricauda ochracea sp. nov., isolated from a tidal flat of Garorim bay in Korea.</title>
        <authorList>
            <person name="Kim D."/>
            <person name="Yoo Y."/>
            <person name="Kim J.-J."/>
        </authorList>
    </citation>
    <scope>NUCLEOTIDE SEQUENCE</scope>
    <source>
        <strain evidence="2">JGD-17</strain>
    </source>
</reference>
<feature type="transmembrane region" description="Helical" evidence="1">
    <location>
        <begin position="7"/>
        <end position="24"/>
    </location>
</feature>
<keyword evidence="1" id="KW-0472">Membrane</keyword>
<comment type="caution">
    <text evidence="2">The sequence shown here is derived from an EMBL/GenBank/DDBJ whole genome shotgun (WGS) entry which is preliminary data.</text>
</comment>
<keyword evidence="1" id="KW-0812">Transmembrane</keyword>
<organism evidence="2 3">
    <name type="scientific">Flagellimonas ochracea</name>
    <dbReference type="NCBI Taxonomy" id="2696472"/>
    <lineage>
        <taxon>Bacteria</taxon>
        <taxon>Pseudomonadati</taxon>
        <taxon>Bacteroidota</taxon>
        <taxon>Flavobacteriia</taxon>
        <taxon>Flavobacteriales</taxon>
        <taxon>Flavobacteriaceae</taxon>
        <taxon>Flagellimonas</taxon>
    </lineage>
</organism>
<accession>A0A964TDI7</accession>
<dbReference type="AlphaFoldDB" id="A0A964TDI7"/>
<evidence type="ECO:0000256" key="1">
    <source>
        <dbReference type="SAM" id="Phobius"/>
    </source>
</evidence>